<dbReference type="Proteomes" id="UP000024635">
    <property type="component" value="Unassembled WGS sequence"/>
</dbReference>
<evidence type="ECO:0000313" key="1">
    <source>
        <dbReference type="EMBL" id="EYC40325.1"/>
    </source>
</evidence>
<evidence type="ECO:0000313" key="2">
    <source>
        <dbReference type="Proteomes" id="UP000024635"/>
    </source>
</evidence>
<proteinExistence type="predicted"/>
<gene>
    <name evidence="1" type="primary">Acey_s0619.g728</name>
    <name evidence="1" type="ORF">Y032_0619g728</name>
</gene>
<sequence>MISFNSALMLEKNGRTAGQSKWSAINQIADHAGLSLLHRQCPIGCAYSRTARNRQSFLILTSFRAVEVNVDTGESVDLGDITLRPPTPSIPTQAVWTSPSH</sequence>
<accession>A0A016WL04</accession>
<dbReference type="AlphaFoldDB" id="A0A016WL04"/>
<name>A0A016WL04_9BILA</name>
<dbReference type="OrthoDB" id="640249at2759"/>
<protein>
    <submittedName>
        <fullName evidence="1">Uncharacterized protein</fullName>
    </submittedName>
</protein>
<reference evidence="2" key="1">
    <citation type="journal article" date="2015" name="Nat. Genet.">
        <title>The genome and transcriptome of the zoonotic hookworm Ancylostoma ceylanicum identify infection-specific gene families.</title>
        <authorList>
            <person name="Schwarz E.M."/>
            <person name="Hu Y."/>
            <person name="Antoshechkin I."/>
            <person name="Miller M.M."/>
            <person name="Sternberg P.W."/>
            <person name="Aroian R.V."/>
        </authorList>
    </citation>
    <scope>NUCLEOTIDE SEQUENCE</scope>
    <source>
        <strain evidence="2">HY135</strain>
    </source>
</reference>
<comment type="caution">
    <text evidence="1">The sequence shown here is derived from an EMBL/GenBank/DDBJ whole genome shotgun (WGS) entry which is preliminary data.</text>
</comment>
<organism evidence="1 2">
    <name type="scientific">Ancylostoma ceylanicum</name>
    <dbReference type="NCBI Taxonomy" id="53326"/>
    <lineage>
        <taxon>Eukaryota</taxon>
        <taxon>Metazoa</taxon>
        <taxon>Ecdysozoa</taxon>
        <taxon>Nematoda</taxon>
        <taxon>Chromadorea</taxon>
        <taxon>Rhabditida</taxon>
        <taxon>Rhabditina</taxon>
        <taxon>Rhabditomorpha</taxon>
        <taxon>Strongyloidea</taxon>
        <taxon>Ancylostomatidae</taxon>
        <taxon>Ancylostomatinae</taxon>
        <taxon>Ancylostoma</taxon>
    </lineage>
</organism>
<dbReference type="EMBL" id="JARK01000219">
    <property type="protein sequence ID" value="EYC40325.1"/>
    <property type="molecule type" value="Genomic_DNA"/>
</dbReference>
<keyword evidence="2" id="KW-1185">Reference proteome</keyword>